<sequence length="172" mass="19946">MTTYKSISLVKPVIYAEISSCEAEDWQHPMLEMFRPIVEEHEKQKARLYLIPSSFDDEYDPDFSPQPTSASDLPELHEWTMRFVVSVLEIWAGRRSPSQLTRMCHRSIFTELQARAGTMKEVGRLRTIHQSEPLDGICESVVTIRYGKRLRALSVRFEGVDNRWLCTALNLL</sequence>
<reference evidence="1" key="1">
    <citation type="submission" date="2014-05" db="EMBL/GenBank/DDBJ databases">
        <title>Key roles for freshwater Actinobacteria revealed by deep metagenomic sequencing.</title>
        <authorList>
            <person name="Ghai R."/>
            <person name="Mizuno C.M."/>
            <person name="Picazo A."/>
            <person name="Camacho A."/>
            <person name="Rodriguez-Valera F."/>
        </authorList>
    </citation>
    <scope>NUCLEOTIDE SEQUENCE</scope>
</reference>
<dbReference type="EMBL" id="JNSK01000009">
    <property type="protein sequence ID" value="KGA19749.1"/>
    <property type="molecule type" value="Genomic_DNA"/>
</dbReference>
<gene>
    <name evidence="1" type="ORF">GM50_4540</name>
</gene>
<organism evidence="1">
    <name type="scientific">freshwater metagenome</name>
    <dbReference type="NCBI Taxonomy" id="449393"/>
    <lineage>
        <taxon>unclassified sequences</taxon>
        <taxon>metagenomes</taxon>
        <taxon>ecological metagenomes</taxon>
    </lineage>
</organism>
<comment type="caution">
    <text evidence="1">The sequence shown here is derived from an EMBL/GenBank/DDBJ whole genome shotgun (WGS) entry which is preliminary data.</text>
</comment>
<evidence type="ECO:0000313" key="1">
    <source>
        <dbReference type="EMBL" id="KGA19749.1"/>
    </source>
</evidence>
<name>A0A094QC52_9ZZZZ</name>
<dbReference type="InterPro" id="IPR045596">
    <property type="entry name" value="DUF6459"/>
</dbReference>
<proteinExistence type="predicted"/>
<protein>
    <submittedName>
        <fullName evidence="1">Uncharacterized protein</fullName>
    </submittedName>
</protein>
<dbReference type="AlphaFoldDB" id="A0A094QC52"/>
<accession>A0A094QC52</accession>
<dbReference type="Pfam" id="PF20060">
    <property type="entry name" value="DUF6459"/>
    <property type="match status" value="1"/>
</dbReference>